<reference evidence="2 3" key="1">
    <citation type="submission" date="2023-09" db="EMBL/GenBank/DDBJ databases">
        <authorList>
            <person name="Wang M."/>
        </authorList>
    </citation>
    <scope>NUCLEOTIDE SEQUENCE [LARGE SCALE GENOMIC DNA]</scope>
    <source>
        <strain evidence="2">GT-2023</strain>
        <tissue evidence="2">Liver</tissue>
    </source>
</reference>
<evidence type="ECO:0000313" key="3">
    <source>
        <dbReference type="Proteomes" id="UP001558613"/>
    </source>
</evidence>
<dbReference type="EMBL" id="JAYMGO010000003">
    <property type="protein sequence ID" value="KAL1277369.1"/>
    <property type="molecule type" value="Genomic_DNA"/>
</dbReference>
<dbReference type="PANTHER" id="PTHR37162:SF11">
    <property type="match status" value="1"/>
</dbReference>
<proteinExistence type="predicted"/>
<evidence type="ECO:0000313" key="2">
    <source>
        <dbReference type="EMBL" id="KAL1277369.1"/>
    </source>
</evidence>
<name>A0ABR3NKE9_9TELE</name>
<gene>
    <name evidence="2" type="ORF">QQF64_024042</name>
</gene>
<feature type="coiled-coil region" evidence="1">
    <location>
        <begin position="643"/>
        <end position="684"/>
    </location>
</feature>
<comment type="caution">
    <text evidence="2">The sequence shown here is derived from an EMBL/GenBank/DDBJ whole genome shotgun (WGS) entry which is preliminary data.</text>
</comment>
<dbReference type="PANTHER" id="PTHR37162">
    <property type="entry name" value="HAT FAMILY DIMERISATION DOMAINCONTAINING PROTEIN-RELATED"/>
    <property type="match status" value="1"/>
</dbReference>
<organism evidence="2 3">
    <name type="scientific">Cirrhinus molitorella</name>
    <name type="common">mud carp</name>
    <dbReference type="NCBI Taxonomy" id="172907"/>
    <lineage>
        <taxon>Eukaryota</taxon>
        <taxon>Metazoa</taxon>
        <taxon>Chordata</taxon>
        <taxon>Craniata</taxon>
        <taxon>Vertebrata</taxon>
        <taxon>Euteleostomi</taxon>
        <taxon>Actinopterygii</taxon>
        <taxon>Neopterygii</taxon>
        <taxon>Teleostei</taxon>
        <taxon>Ostariophysi</taxon>
        <taxon>Cypriniformes</taxon>
        <taxon>Cyprinidae</taxon>
        <taxon>Labeoninae</taxon>
        <taxon>Labeonini</taxon>
        <taxon>Cirrhinus</taxon>
    </lineage>
</organism>
<evidence type="ECO:0000256" key="1">
    <source>
        <dbReference type="SAM" id="Coils"/>
    </source>
</evidence>
<keyword evidence="1" id="KW-0175">Coiled coil</keyword>
<sequence>MGKCRFNPLWPRNPNYVWVKPVPGNDREAYCCWCRKSFKLAAMGVTALDSHMKGAKHTACSTARQRQPPIVQFCAPETSSVTETALAISNEEISTLEALPPQPRNILSYCGSTPTLRAEVIWVLKTISEHHSYTSNENITEIFKTMFPDSEVAATFSCGSNKTAYITKFGLAPFITKELTDQVNKANGFVVMFDESLNKMTKSKQLDLHIRYWVDDHVQSRYFGSQFMGHAMAVDLLKHFKECVCDLDLRKMVSVSMDGPNVNWRFFEMLQQEHAEHFGGAQLAVPFCGHRWVENLPVAERALVIWPDMMKYVEAVSTKKLPNPGTSSYDTIEAATKDPLILAKLHFFMAVCRSVTPFLTRYQTDEPVLPFIGNDLAELLKSLLRRFIKQELLNDATPQHLVRLDVSDMQSRVHLRAVDIGIGAEAAIKERQRQSRSTEELSVLQFRKECVEGLSRIVKKIQEKSPLKFPTVRQMTCLNPAVMYSDPELCQGQMKCLVKRFLQDKQLDGVATGDLIIQQFSQLLSLEVRNEKFLSFKPLEKRLDVFLHSYISQPYPQLWAFIRNLLLLSHGQATVERGFSINKQVETCNIQEDTVIAQRVCDYVSMHGGVTKVPLTPELLSSVTSARLRYRMHLECERKKKESQAHSQRRIMIEEELEQLKKTRQTIQEVAEHLRRDADKMAEEAEGNQGSKMAELIAKSNALRRSHKQKLTELESLGEKIAAKAAELRRL</sequence>
<dbReference type="Proteomes" id="UP001558613">
    <property type="component" value="Unassembled WGS sequence"/>
</dbReference>
<accession>A0ABR3NKE9</accession>
<keyword evidence="3" id="KW-1185">Reference proteome</keyword>
<protein>
    <submittedName>
        <fullName evidence="2">Uncharacterized protein</fullName>
    </submittedName>
</protein>